<accession>A0A2N1MLL9</accession>
<evidence type="ECO:0000313" key="2">
    <source>
        <dbReference type="Proteomes" id="UP000233469"/>
    </source>
</evidence>
<reference evidence="1 2" key="1">
    <citation type="submission" date="2016-04" db="EMBL/GenBank/DDBJ databases">
        <title>Genome analyses suggest a sexual origin of heterokaryosis in a supposedly ancient asexual fungus.</title>
        <authorList>
            <person name="Ropars J."/>
            <person name="Sedzielewska K."/>
            <person name="Noel J."/>
            <person name="Charron P."/>
            <person name="Farinelli L."/>
            <person name="Marton T."/>
            <person name="Kruger M."/>
            <person name="Pelin A."/>
            <person name="Brachmann A."/>
            <person name="Corradi N."/>
        </authorList>
    </citation>
    <scope>NUCLEOTIDE SEQUENCE [LARGE SCALE GENOMIC DNA]</scope>
    <source>
        <strain evidence="1 2">C2</strain>
    </source>
</reference>
<dbReference type="Proteomes" id="UP000233469">
    <property type="component" value="Unassembled WGS sequence"/>
</dbReference>
<proteinExistence type="predicted"/>
<name>A0A2N1MLL9_9GLOM</name>
<dbReference type="VEuPathDB" id="FungiDB:RhiirA1_470112"/>
<gene>
    <name evidence="1" type="ORF">RhiirC2_790231</name>
</gene>
<evidence type="ECO:0000313" key="1">
    <source>
        <dbReference type="EMBL" id="PKK62540.1"/>
    </source>
</evidence>
<dbReference type="EMBL" id="LLXL01001888">
    <property type="protein sequence ID" value="PKK62540.1"/>
    <property type="molecule type" value="Genomic_DNA"/>
</dbReference>
<organism evidence="1 2">
    <name type="scientific">Rhizophagus irregularis</name>
    <dbReference type="NCBI Taxonomy" id="588596"/>
    <lineage>
        <taxon>Eukaryota</taxon>
        <taxon>Fungi</taxon>
        <taxon>Fungi incertae sedis</taxon>
        <taxon>Mucoromycota</taxon>
        <taxon>Glomeromycotina</taxon>
        <taxon>Glomeromycetes</taxon>
        <taxon>Glomerales</taxon>
        <taxon>Glomeraceae</taxon>
        <taxon>Rhizophagus</taxon>
    </lineage>
</organism>
<reference evidence="1 2" key="2">
    <citation type="submission" date="2017-10" db="EMBL/GenBank/DDBJ databases">
        <title>Extensive intraspecific genome diversity in a model arbuscular mycorrhizal fungus.</title>
        <authorList>
            <person name="Chen E.C.H."/>
            <person name="Morin E."/>
            <person name="Baudet D."/>
            <person name="Noel J."/>
            <person name="Ndikumana S."/>
            <person name="Charron P."/>
            <person name="St-Onge C."/>
            <person name="Giorgi J."/>
            <person name="Grigoriev I.V."/>
            <person name="Roux C."/>
            <person name="Martin F.M."/>
            <person name="Corradi N."/>
        </authorList>
    </citation>
    <scope>NUCLEOTIDE SEQUENCE [LARGE SCALE GENOMIC DNA]</scope>
    <source>
        <strain evidence="1 2">C2</strain>
    </source>
</reference>
<comment type="caution">
    <text evidence="1">The sequence shown here is derived from an EMBL/GenBank/DDBJ whole genome shotgun (WGS) entry which is preliminary data.</text>
</comment>
<sequence>MFIDQIISPDGLFLKTWKEIKHQLKNKRGRTPKWYQYLLNNIILNQNNLRLTFDVPSPNIYNPQVDRPKIIPQSTEIRRIKNTWIAYWCPRLHDVIFGRIVEKSHFYNHHQIIRFEHYKKIPDSHPNFISSTPRSRPTFLTKCTGCQYSDHNTFNSNIYHNCYISVNSNSTFIIHV</sequence>
<protein>
    <submittedName>
        <fullName evidence="1">Uncharacterized protein</fullName>
    </submittedName>
</protein>
<dbReference type="AlphaFoldDB" id="A0A2N1MLL9"/>